<reference evidence="2" key="1">
    <citation type="submission" date="2024-04" db="EMBL/GenBank/DDBJ databases">
        <title>Mariniflexile litorale, isolated from the shallow sediments of the Sea of Japan.</title>
        <authorList>
            <person name="Romanenko L."/>
            <person name="Isaeva M."/>
        </authorList>
    </citation>
    <scope>NUCLEOTIDE SEQUENCE [LARGE SCALE GENOMIC DNA]</scope>
    <source>
        <strain evidence="2">KMM 9835</strain>
    </source>
</reference>
<proteinExistence type="predicted"/>
<keyword evidence="1" id="KW-0175">Coiled coil</keyword>
<dbReference type="Pfam" id="PF11751">
    <property type="entry name" value="PorP_SprF"/>
    <property type="match status" value="1"/>
</dbReference>
<evidence type="ECO:0000313" key="3">
    <source>
        <dbReference type="Proteomes" id="UP001224325"/>
    </source>
</evidence>
<organism evidence="2 3">
    <name type="scientific">Mariniflexile litorale</name>
    <dbReference type="NCBI Taxonomy" id="3045158"/>
    <lineage>
        <taxon>Bacteria</taxon>
        <taxon>Pseudomonadati</taxon>
        <taxon>Bacteroidota</taxon>
        <taxon>Flavobacteriia</taxon>
        <taxon>Flavobacteriales</taxon>
        <taxon>Flavobacteriaceae</taxon>
        <taxon>Mariniflexile</taxon>
    </lineage>
</organism>
<sequence length="1027" mass="114766">MQKHLLHIIIFLCLTQMLHSQEDGVVAFTLPVRNSLKFNRYAINPTFSFVREQNKYLSFSNKREWVQFENAPQTYLFSYSGRFAENVGVGIGLFQQNYGVLTTFGGVLNYAYNVILDRDSNLTFGLNLGIYKSGINEGNVITNFSDPSLENIPSSMISTINPGINYGTSFFDLGLSLNNLVAYNFKTSQLIEENPEQSIQAHAMYTGYVDSRGFFDKSKFSGLIRSEFKKDQTVLSGIMMLTTAKGIWGQTGYNTLYGLSVGIGLHVTSQIALEYNYEKEMGDMSTFGNSHEVTLAYKFYKRERYNYSDDDDEGALISPVKKSRSVAAKRNASTGIKVDRKAIAEEKAQARAEALAKLEAKKEARLKSIEEAKAELDQEAQARADEAARVKLAQEEKAKADEAARIKLAQEEKAKADEAARIKLAQEEKAKADEAARIKLAQEAKAKADEAARVKLAQEEKAKADKAARIKLAQEAKAKADEAARVKLAQEEKAKADEAARIKLAQEEQAKADEAARIKLAQEEKAKADEAARVKLAQEEKAKADEAARIKLAQEEKAKADEAARIKLAQEEKAKADEAARAKLAQEEKAKADEAARIKLAQEAKAKADEAARVKLAQEEKAKADEAARVKLAQEEKAKADEAARIKLAQEEKAKADEAARIKLAQEEKAKADEAARIKLAQEEKAKADEAARIKLAQEEKAKADEAARIKLAQEEKAKADEAARAKLAQEALAKVPMDATTKSMLNLTKLATDSKIEQDELIAKLNETVASRQKDLRDLKQENDLSEQGIYSEPKPFKSVSGENAALESLKNQIENVIKNQDVKIKELENLYNDRLKKVPNTQDPTNKIYLNEISTLKEAQEKAKRSKETLVSELESIKIATEFERKRRIKRAAYDNEEDRYNKDRAALSQIKRFTEVSSVPLKESDFDFGEEQSDNIQIVKDVRNVENGYYLVIAVHNDVAKRDEFLTKAVAAGQSNINFFYDVATNKYYIYYEKFDYIESARNAMQSKGSTPYNGKMSMIKIEN</sequence>
<feature type="coiled-coil region" evidence="1">
    <location>
        <begin position="763"/>
        <end position="832"/>
    </location>
</feature>
<accession>A0AAU7EFK1</accession>
<evidence type="ECO:0000256" key="1">
    <source>
        <dbReference type="SAM" id="Coils"/>
    </source>
</evidence>
<dbReference type="AlphaFoldDB" id="A0AAU7EFK1"/>
<evidence type="ECO:0000313" key="2">
    <source>
        <dbReference type="EMBL" id="XBL14231.1"/>
    </source>
</evidence>
<dbReference type="KEGG" id="mlil:QLS71_018190"/>
<keyword evidence="3" id="KW-1185">Reference proteome</keyword>
<dbReference type="NCBIfam" id="TIGR03519">
    <property type="entry name" value="T9SS_PorP_fam"/>
    <property type="match status" value="1"/>
</dbReference>
<name>A0AAU7EFK1_9FLAO</name>
<feature type="coiled-coil region" evidence="1">
    <location>
        <begin position="341"/>
        <end position="723"/>
    </location>
</feature>
<protein>
    <submittedName>
        <fullName evidence="2">PorP/SprF family type IX secretion system membrane protein</fullName>
    </submittedName>
</protein>
<dbReference type="EMBL" id="CP155618">
    <property type="protein sequence ID" value="XBL14231.1"/>
    <property type="molecule type" value="Genomic_DNA"/>
</dbReference>
<dbReference type="InterPro" id="IPR019861">
    <property type="entry name" value="PorP/SprF_Bacteroidetes"/>
</dbReference>
<dbReference type="RefSeq" id="WP_348636575.1">
    <property type="nucleotide sequence ID" value="NZ_CP155618.1"/>
</dbReference>
<dbReference type="Proteomes" id="UP001224325">
    <property type="component" value="Chromosome"/>
</dbReference>
<gene>
    <name evidence="2" type="ORF">QLS71_018190</name>
</gene>